<reference evidence="1 2" key="1">
    <citation type="submission" date="2015-01" db="EMBL/GenBank/DDBJ databases">
        <title>Evolution of Trichinella species and genotypes.</title>
        <authorList>
            <person name="Korhonen P.K."/>
            <person name="Edoardo P."/>
            <person name="Giuseppe L.R."/>
            <person name="Gasser R.B."/>
        </authorList>
    </citation>
    <scope>NUCLEOTIDE SEQUENCE [LARGE SCALE GENOMIC DNA]</scope>
    <source>
        <strain evidence="1">ISS3</strain>
    </source>
</reference>
<accession>A0A0V1B7Z8</accession>
<name>A0A0V1B7Z8_TRISP</name>
<comment type="caution">
    <text evidence="1">The sequence shown here is derived from an EMBL/GenBank/DDBJ whole genome shotgun (WGS) entry which is preliminary data.</text>
</comment>
<keyword evidence="2" id="KW-1185">Reference proteome</keyword>
<dbReference type="EMBL" id="JYDH01000087">
    <property type="protein sequence ID" value="KRY33099.1"/>
    <property type="molecule type" value="Genomic_DNA"/>
</dbReference>
<dbReference type="AlphaFoldDB" id="A0A0V1B7Z8"/>
<evidence type="ECO:0000313" key="1">
    <source>
        <dbReference type="EMBL" id="KRY33099.1"/>
    </source>
</evidence>
<gene>
    <name evidence="1" type="ORF">T01_14397</name>
</gene>
<organism evidence="1 2">
    <name type="scientific">Trichinella spiralis</name>
    <name type="common">Trichina worm</name>
    <dbReference type="NCBI Taxonomy" id="6334"/>
    <lineage>
        <taxon>Eukaryota</taxon>
        <taxon>Metazoa</taxon>
        <taxon>Ecdysozoa</taxon>
        <taxon>Nematoda</taxon>
        <taxon>Enoplea</taxon>
        <taxon>Dorylaimia</taxon>
        <taxon>Trichinellida</taxon>
        <taxon>Trichinellidae</taxon>
        <taxon>Trichinella</taxon>
    </lineage>
</organism>
<protein>
    <submittedName>
        <fullName evidence="1">Uncharacterized protein</fullName>
    </submittedName>
</protein>
<sequence length="91" mass="10724">MSNGRTLTRLREQYQEEPCVTWSHRMIELSIAFPNAPHCAFDNVAGCDVQRHNPTSQPSRTLSVVHHRPLRYFLHIFYSPSTFYNKLFPIY</sequence>
<proteinExistence type="predicted"/>
<evidence type="ECO:0000313" key="2">
    <source>
        <dbReference type="Proteomes" id="UP000054776"/>
    </source>
</evidence>
<dbReference type="InParanoid" id="A0A0V1B7Z8"/>
<dbReference type="Proteomes" id="UP000054776">
    <property type="component" value="Unassembled WGS sequence"/>
</dbReference>